<comment type="similarity">
    <text evidence="2">Belongs to the CobB/CobQ family. GatD subfamily.</text>
</comment>
<dbReference type="KEGG" id="atl:Athai_24500"/>
<dbReference type="InterPro" id="IPR029062">
    <property type="entry name" value="Class_I_gatase-like"/>
</dbReference>
<comment type="subunit">
    <text evidence="2">Forms a heterodimer with MurT.</text>
</comment>
<dbReference type="EC" id="6.3.5.13" evidence="2"/>
<dbReference type="GO" id="GO:0140282">
    <property type="term" value="F:carbon-nitrogen ligase activity on lipid II"/>
    <property type="evidence" value="ECO:0007669"/>
    <property type="project" value="UniProtKB-UniRule"/>
</dbReference>
<evidence type="ECO:0000313" key="5">
    <source>
        <dbReference type="Proteomes" id="UP000611640"/>
    </source>
</evidence>
<keyword evidence="2" id="KW-0961">Cell wall biogenesis/degradation</keyword>
<proteinExistence type="inferred from homology"/>
<dbReference type="PANTHER" id="PTHR21343:SF9">
    <property type="entry name" value="LIPID II ISOGLUTAMINYL SYNTHASE (GLUTAMINE-HYDROLYZING) SUBUNIT GATD"/>
    <property type="match status" value="1"/>
</dbReference>
<dbReference type="GO" id="GO:0004359">
    <property type="term" value="F:glutaminase activity"/>
    <property type="evidence" value="ECO:0007669"/>
    <property type="project" value="UniProtKB-UniRule"/>
</dbReference>
<gene>
    <name evidence="2" type="primary">gatD</name>
    <name evidence="4" type="ORF">Athai_24500</name>
</gene>
<dbReference type="InterPro" id="IPR011698">
    <property type="entry name" value="GATase_3"/>
</dbReference>
<organism evidence="4 5">
    <name type="scientific">Actinocatenispora thailandica</name>
    <dbReference type="NCBI Taxonomy" id="227318"/>
    <lineage>
        <taxon>Bacteria</taxon>
        <taxon>Bacillati</taxon>
        <taxon>Actinomycetota</taxon>
        <taxon>Actinomycetes</taxon>
        <taxon>Micromonosporales</taxon>
        <taxon>Micromonosporaceae</taxon>
        <taxon>Actinocatenispora</taxon>
    </lineage>
</organism>
<keyword evidence="2" id="KW-0133">Cell shape</keyword>
<dbReference type="EMBL" id="AP023355">
    <property type="protein sequence ID" value="BCJ34947.1"/>
    <property type="molecule type" value="Genomic_DNA"/>
</dbReference>
<comment type="catalytic activity">
    <reaction evidence="2">
        <text>L-glutamine + H2O = L-glutamate + NH4(+)</text>
        <dbReference type="Rhea" id="RHEA:15889"/>
        <dbReference type="ChEBI" id="CHEBI:15377"/>
        <dbReference type="ChEBI" id="CHEBI:28938"/>
        <dbReference type="ChEBI" id="CHEBI:29985"/>
        <dbReference type="ChEBI" id="CHEBI:58359"/>
        <dbReference type="EC" id="3.5.1.2"/>
    </reaction>
</comment>
<keyword evidence="2" id="KW-0378">Hydrolase</keyword>
<dbReference type="GO" id="GO:0008360">
    <property type="term" value="P:regulation of cell shape"/>
    <property type="evidence" value="ECO:0007669"/>
    <property type="project" value="UniProtKB-KW"/>
</dbReference>
<dbReference type="AlphaFoldDB" id="A0A7R7DNP1"/>
<keyword evidence="1 2" id="KW-0315">Glutamine amidotransferase</keyword>
<evidence type="ECO:0000256" key="2">
    <source>
        <dbReference type="HAMAP-Rule" id="MF_02213"/>
    </source>
</evidence>
<reference evidence="4 5" key="1">
    <citation type="submission" date="2020-08" db="EMBL/GenBank/DDBJ databases">
        <title>Whole genome shotgun sequence of Actinocatenispora thailandica NBRC 105041.</title>
        <authorList>
            <person name="Komaki H."/>
            <person name="Tamura T."/>
        </authorList>
    </citation>
    <scope>NUCLEOTIDE SEQUENCE [LARGE SCALE GENOMIC DNA]</scope>
    <source>
        <strain evidence="4 5">NBRC 105041</strain>
    </source>
</reference>
<dbReference type="Pfam" id="PF07685">
    <property type="entry name" value="GATase_3"/>
    <property type="match status" value="1"/>
</dbReference>
<dbReference type="PANTHER" id="PTHR21343">
    <property type="entry name" value="DETHIOBIOTIN SYNTHETASE"/>
    <property type="match status" value="1"/>
</dbReference>
<keyword evidence="2" id="KW-0436">Ligase</keyword>
<dbReference type="SUPFAM" id="SSF52317">
    <property type="entry name" value="Class I glutamine amidotransferase-like"/>
    <property type="match status" value="1"/>
</dbReference>
<dbReference type="HAMAP" id="MF_02213">
    <property type="entry name" value="Lipid_II_synth_GatD"/>
    <property type="match status" value="1"/>
</dbReference>
<dbReference type="RefSeq" id="WP_420829776.1">
    <property type="nucleotide sequence ID" value="NZ_AP023355.1"/>
</dbReference>
<dbReference type="CDD" id="cd01750">
    <property type="entry name" value="GATase1_CobQ"/>
    <property type="match status" value="1"/>
</dbReference>
<evidence type="ECO:0000313" key="4">
    <source>
        <dbReference type="EMBL" id="BCJ34947.1"/>
    </source>
</evidence>
<dbReference type="PROSITE" id="PS51274">
    <property type="entry name" value="GATASE_COBBQ"/>
    <property type="match status" value="1"/>
</dbReference>
<dbReference type="GO" id="GO:0009236">
    <property type="term" value="P:cobalamin biosynthetic process"/>
    <property type="evidence" value="ECO:0007669"/>
    <property type="project" value="InterPro"/>
</dbReference>
<protein>
    <recommendedName>
        <fullName evidence="2">Lipid II isoglutaminyl synthase (glutamine-hydrolyzing) subunit GatD</fullName>
        <ecNumber evidence="2">6.3.5.13</ecNumber>
    </recommendedName>
    <alternativeName>
        <fullName evidence="2">Lipid II isoglutaminyl synthase glutaminase subunit</fullName>
        <ecNumber evidence="2">3.5.1.2</ecNumber>
    </alternativeName>
</protein>
<dbReference type="InterPro" id="IPR043702">
    <property type="entry name" value="Lipid_II_synth_GatD"/>
</dbReference>
<keyword evidence="5" id="KW-1185">Reference proteome</keyword>
<accession>A0A7R7DNP1</accession>
<feature type="binding site" evidence="2">
    <location>
        <position position="144"/>
    </location>
    <ligand>
        <name>substrate</name>
    </ligand>
</feature>
<dbReference type="InterPro" id="IPR033949">
    <property type="entry name" value="CobQ_GATase1"/>
</dbReference>
<evidence type="ECO:0000259" key="3">
    <source>
        <dbReference type="Pfam" id="PF07685"/>
    </source>
</evidence>
<dbReference type="GO" id="GO:0009252">
    <property type="term" value="P:peptidoglycan biosynthetic process"/>
    <property type="evidence" value="ECO:0007669"/>
    <property type="project" value="UniProtKB-UniRule"/>
</dbReference>
<dbReference type="UniPathway" id="UPA00219"/>
<keyword evidence="2" id="KW-0573">Peptidoglycan synthesis</keyword>
<dbReference type="Gene3D" id="3.40.50.880">
    <property type="match status" value="1"/>
</dbReference>
<feature type="active site" description="Nucleophile" evidence="2">
    <location>
        <position position="111"/>
    </location>
</feature>
<comment type="catalytic activity">
    <reaction evidence="2">
        <text>beta-D-GlcNAc-(1-&gt;4)-Mur2Ac(oyl-L-Ala-gamma-D-Glu-L-Lys-D-Ala-D-Ala)-di-trans,octa-cis-undecaprenyl diphosphate + L-glutamine + ATP + H2O = beta-D-GlcNAc-(1-&gt;4)-Mur2Ac(oyl-L-Ala-D-isoglutaminyl-L-Lys-D-Ala-D-Ala)-di-trans,octa-cis-undecaprenyl diphosphate + L-glutamate + ADP + phosphate + H(+)</text>
        <dbReference type="Rhea" id="RHEA:57928"/>
        <dbReference type="ChEBI" id="CHEBI:15377"/>
        <dbReference type="ChEBI" id="CHEBI:15378"/>
        <dbReference type="ChEBI" id="CHEBI:29985"/>
        <dbReference type="ChEBI" id="CHEBI:30616"/>
        <dbReference type="ChEBI" id="CHEBI:43474"/>
        <dbReference type="ChEBI" id="CHEBI:58359"/>
        <dbReference type="ChEBI" id="CHEBI:60033"/>
        <dbReference type="ChEBI" id="CHEBI:62233"/>
        <dbReference type="ChEBI" id="CHEBI:456216"/>
        <dbReference type="EC" id="6.3.5.13"/>
    </reaction>
</comment>
<name>A0A7R7DNP1_9ACTN</name>
<evidence type="ECO:0000256" key="1">
    <source>
        <dbReference type="ARBA" id="ARBA00022962"/>
    </source>
</evidence>
<dbReference type="EC" id="3.5.1.2" evidence="2"/>
<comment type="pathway">
    <text evidence="2">Cell wall biogenesis; peptidoglycan biosynthesis.</text>
</comment>
<feature type="domain" description="CobB/CobQ-like glutamine amidotransferase" evidence="3">
    <location>
        <begin position="24"/>
        <end position="215"/>
    </location>
</feature>
<dbReference type="GO" id="GO:0071555">
    <property type="term" value="P:cell wall organization"/>
    <property type="evidence" value="ECO:0007669"/>
    <property type="project" value="UniProtKB-KW"/>
</dbReference>
<comment type="function">
    <text evidence="2">The lipid II isoglutaminyl synthase complex catalyzes the formation of alpha-D-isoglutamine in the cell wall lipid II stem peptide. The GatD subunit catalyzes the hydrolysis of glutamine to glutamate and ammonia. The resulting ammonia molecule is channeled to the active site of MurT.</text>
</comment>
<sequence>MPTDPAASGLPTDPAAARSDSHLRIVWVYPDLLSTYGDRGNLLILARRAQARGIDVETIPIAYDEPIPRSGDIYLVGGGEDRPQTLAAQRMRADGGLRAAVSAGAAVLAVCAGIQLIGEYFHIDGNRIAGAELLDLRSDRGESRAVGELVGEVDPRLGLPLLTGFENHGGRCHLGPAANPLAKVLVGTGNDGKTEGAWAGRVIGTYLHGPALSRNPALADLVLAWALDVPLMALPPIDDSWPEKLRAERLAAVLPR</sequence>
<feature type="active site" evidence="2">
    <location>
        <position position="208"/>
    </location>
</feature>
<dbReference type="Proteomes" id="UP000611640">
    <property type="component" value="Chromosome"/>
</dbReference>